<dbReference type="Proteomes" id="UP000679950">
    <property type="component" value="Unassembled WGS sequence"/>
</dbReference>
<comment type="caution">
    <text evidence="1">The sequence shown here is derived from an EMBL/GenBank/DDBJ whole genome shotgun (WGS) entry which is preliminary data.</text>
</comment>
<evidence type="ECO:0000313" key="1">
    <source>
        <dbReference type="EMBL" id="GIN56069.1"/>
    </source>
</evidence>
<reference evidence="1 2" key="1">
    <citation type="submission" date="2021-03" db="EMBL/GenBank/DDBJ databases">
        <title>Antimicrobial resistance genes in bacteria isolated from Japanese honey, and their potential for conferring macrolide and lincosamide resistance in the American foulbrood pathogen Paenibacillus larvae.</title>
        <authorList>
            <person name="Okamoto M."/>
            <person name="Kumagai M."/>
            <person name="Kanamori H."/>
            <person name="Takamatsu D."/>
        </authorList>
    </citation>
    <scope>NUCLEOTIDE SEQUENCE [LARGE SCALE GENOMIC DNA]</scope>
    <source>
        <strain evidence="1 2">J8TS2</strain>
    </source>
</reference>
<evidence type="ECO:0000313" key="2">
    <source>
        <dbReference type="Proteomes" id="UP000679950"/>
    </source>
</evidence>
<sequence length="65" mass="7579">MVTVNKIPTSSFKMNELDLLIKLFAYNLLELFKNDHCLTSANNYTIDRFRREIIQSAGVLIHHAR</sequence>
<proteinExistence type="predicted"/>
<organism evidence="1 2">
    <name type="scientific">Lederbergia ruris</name>
    <dbReference type="NCBI Taxonomy" id="217495"/>
    <lineage>
        <taxon>Bacteria</taxon>
        <taxon>Bacillati</taxon>
        <taxon>Bacillota</taxon>
        <taxon>Bacilli</taxon>
        <taxon>Bacillales</taxon>
        <taxon>Bacillaceae</taxon>
        <taxon>Lederbergia</taxon>
    </lineage>
</organism>
<evidence type="ECO:0008006" key="3">
    <source>
        <dbReference type="Google" id="ProtNLM"/>
    </source>
</evidence>
<dbReference type="EMBL" id="BORB01000002">
    <property type="protein sequence ID" value="GIN56069.1"/>
    <property type="molecule type" value="Genomic_DNA"/>
</dbReference>
<protein>
    <recommendedName>
        <fullName evidence="3">Transposase</fullName>
    </recommendedName>
</protein>
<accession>A0ABQ4KF40</accession>
<name>A0ABQ4KF40_9BACI</name>
<gene>
    <name evidence="1" type="ORF">J8TS2_03880</name>
</gene>
<keyword evidence="2" id="KW-1185">Reference proteome</keyword>